<dbReference type="Ensembl" id="ENSXCOT00000005269.1">
    <property type="protein sequence ID" value="ENSXCOP00000005208.1"/>
    <property type="gene ID" value="ENSXCOG00000004078.1"/>
</dbReference>
<dbReference type="AlphaFoldDB" id="A0A3B5KYN0"/>
<keyword evidence="5" id="KW-1185">Reference proteome</keyword>
<evidence type="ECO:0000259" key="3">
    <source>
        <dbReference type="PROSITE" id="PS50835"/>
    </source>
</evidence>
<dbReference type="InterPro" id="IPR003599">
    <property type="entry name" value="Ig_sub"/>
</dbReference>
<dbReference type="Pfam" id="PF07654">
    <property type="entry name" value="C1-set"/>
    <property type="match status" value="1"/>
</dbReference>
<keyword evidence="1" id="KW-0732">Signal</keyword>
<dbReference type="STRING" id="32473.ENSXCOP00000005208"/>
<dbReference type="CDD" id="cd05769">
    <property type="entry name" value="IgC1_TCR_beta"/>
    <property type="match status" value="1"/>
</dbReference>
<dbReference type="PANTHER" id="PTHR23268">
    <property type="entry name" value="T-CELL RECEPTOR BETA CHAIN"/>
    <property type="match status" value="1"/>
</dbReference>
<feature type="domain" description="Ig-like" evidence="3">
    <location>
        <begin position="26"/>
        <end position="106"/>
    </location>
</feature>
<dbReference type="PANTHER" id="PTHR23268:SF28">
    <property type="entry name" value="T CELL RECEPTOR BETA VARIABLE 19"/>
    <property type="match status" value="1"/>
</dbReference>
<protein>
    <recommendedName>
        <fullName evidence="3">Ig-like domain-containing protein</fullName>
    </recommendedName>
</protein>
<reference evidence="4" key="1">
    <citation type="submission" date="2025-08" db="UniProtKB">
        <authorList>
            <consortium name="Ensembl"/>
        </authorList>
    </citation>
    <scope>IDENTIFICATION</scope>
</reference>
<dbReference type="InterPro" id="IPR013783">
    <property type="entry name" value="Ig-like_fold"/>
</dbReference>
<dbReference type="InterPro" id="IPR050413">
    <property type="entry name" value="TCR_beta_variable"/>
</dbReference>
<dbReference type="SMART" id="SM00406">
    <property type="entry name" value="IGv"/>
    <property type="match status" value="1"/>
</dbReference>
<dbReference type="SUPFAM" id="SSF48726">
    <property type="entry name" value="Immunoglobulin"/>
    <property type="match status" value="2"/>
</dbReference>
<organism evidence="4 5">
    <name type="scientific">Xiphophorus couchianus</name>
    <name type="common">Monterrey platyfish</name>
    <dbReference type="NCBI Taxonomy" id="32473"/>
    <lineage>
        <taxon>Eukaryota</taxon>
        <taxon>Metazoa</taxon>
        <taxon>Chordata</taxon>
        <taxon>Craniata</taxon>
        <taxon>Vertebrata</taxon>
        <taxon>Euteleostomi</taxon>
        <taxon>Actinopterygii</taxon>
        <taxon>Neopterygii</taxon>
        <taxon>Teleostei</taxon>
        <taxon>Neoteleostei</taxon>
        <taxon>Acanthomorphata</taxon>
        <taxon>Ovalentaria</taxon>
        <taxon>Atherinomorphae</taxon>
        <taxon>Cyprinodontiformes</taxon>
        <taxon>Poeciliidae</taxon>
        <taxon>Poeciliinae</taxon>
        <taxon>Xiphophorus</taxon>
    </lineage>
</organism>
<dbReference type="Proteomes" id="UP000261380">
    <property type="component" value="Unplaced"/>
</dbReference>
<dbReference type="GO" id="GO:0007166">
    <property type="term" value="P:cell surface receptor signaling pathway"/>
    <property type="evidence" value="ECO:0007669"/>
    <property type="project" value="TreeGrafter"/>
</dbReference>
<feature type="domain" description="Ig-like" evidence="3">
    <location>
        <begin position="141"/>
        <end position="235"/>
    </location>
</feature>
<dbReference type="Gene3D" id="2.60.40.10">
    <property type="entry name" value="Immunoglobulins"/>
    <property type="match status" value="2"/>
</dbReference>
<proteinExistence type="predicted"/>
<sequence>INKCFSSCVSIGLRIDQPPSLLPEVGQQAVNLKCEQDDEQYLNMYWYRQISSSSSMELVAYSLGKDISTIEAPFQDTKYSMSRPSTLTTTLQINKAEPGDSAVYYCASSKAQSFKKHRGQYKNLKGTKLTVLEDGAKVTEPKTVKILPPSPRECRDQKKEKGERRKTLVCLASGFYPDHVSVFWQLNGQNVTDGVATDAAAKKDKTTKTYSITSRLRLQAKTWFNPGNEFSCHVTFFNGTNYKIYTAPIYSTLLSENKPPLVTFYALGLNAKLSYSALIVKSCLYAALVCFLVWRLQVGPAESAALSKLPGCYLKLAVPGVSLKLVRPG</sequence>
<dbReference type="GeneTree" id="ENSGT00940000164625"/>
<dbReference type="InterPro" id="IPR036179">
    <property type="entry name" value="Ig-like_dom_sf"/>
</dbReference>
<reference evidence="4" key="2">
    <citation type="submission" date="2025-09" db="UniProtKB">
        <authorList>
            <consortium name="Ensembl"/>
        </authorList>
    </citation>
    <scope>IDENTIFICATION</scope>
</reference>
<evidence type="ECO:0000313" key="4">
    <source>
        <dbReference type="Ensembl" id="ENSXCOP00000005208.1"/>
    </source>
</evidence>
<dbReference type="InterPro" id="IPR013106">
    <property type="entry name" value="Ig_V-set"/>
</dbReference>
<dbReference type="Pfam" id="PF07686">
    <property type="entry name" value="V-set"/>
    <property type="match status" value="1"/>
</dbReference>
<dbReference type="GO" id="GO:0005886">
    <property type="term" value="C:plasma membrane"/>
    <property type="evidence" value="ECO:0007669"/>
    <property type="project" value="TreeGrafter"/>
</dbReference>
<dbReference type="InterPro" id="IPR007110">
    <property type="entry name" value="Ig-like_dom"/>
</dbReference>
<accession>A0A3B5KYN0</accession>
<keyword evidence="2" id="KW-0391">Immunity</keyword>
<evidence type="ECO:0000256" key="1">
    <source>
        <dbReference type="ARBA" id="ARBA00022729"/>
    </source>
</evidence>
<evidence type="ECO:0000313" key="5">
    <source>
        <dbReference type="Proteomes" id="UP000261380"/>
    </source>
</evidence>
<evidence type="ECO:0000256" key="2">
    <source>
        <dbReference type="ARBA" id="ARBA00022859"/>
    </source>
</evidence>
<dbReference type="InterPro" id="IPR003597">
    <property type="entry name" value="Ig_C1-set"/>
</dbReference>
<dbReference type="GO" id="GO:0002376">
    <property type="term" value="P:immune system process"/>
    <property type="evidence" value="ECO:0007669"/>
    <property type="project" value="UniProtKB-KW"/>
</dbReference>
<dbReference type="SMART" id="SM00409">
    <property type="entry name" value="IG"/>
    <property type="match status" value="1"/>
</dbReference>
<dbReference type="SMART" id="SM00407">
    <property type="entry name" value="IGc1"/>
    <property type="match status" value="1"/>
</dbReference>
<dbReference type="PROSITE" id="PS50835">
    <property type="entry name" value="IG_LIKE"/>
    <property type="match status" value="2"/>
</dbReference>
<name>A0A3B5KYN0_9TELE</name>